<feature type="domain" description="Sigma-54 factor interaction" evidence="3">
    <location>
        <begin position="293"/>
        <end position="498"/>
    </location>
</feature>
<dbReference type="GO" id="GO:0043565">
    <property type="term" value="F:sequence-specific DNA binding"/>
    <property type="evidence" value="ECO:0007669"/>
    <property type="project" value="InterPro"/>
</dbReference>
<dbReference type="Pfam" id="PF14532">
    <property type="entry name" value="Sigma54_activ_2"/>
    <property type="match status" value="1"/>
</dbReference>
<dbReference type="AlphaFoldDB" id="A0A9D1P340"/>
<comment type="caution">
    <text evidence="4">The sequence shown here is derived from an EMBL/GenBank/DDBJ whole genome shotgun (WGS) entry which is preliminary data.</text>
</comment>
<dbReference type="GO" id="GO:0000156">
    <property type="term" value="F:phosphorelay response regulator activity"/>
    <property type="evidence" value="ECO:0007669"/>
    <property type="project" value="InterPro"/>
</dbReference>
<dbReference type="InterPro" id="IPR009057">
    <property type="entry name" value="Homeodomain-like_sf"/>
</dbReference>
<dbReference type="SUPFAM" id="SSF46689">
    <property type="entry name" value="Homeodomain-like"/>
    <property type="match status" value="1"/>
</dbReference>
<dbReference type="InterPro" id="IPR010524">
    <property type="entry name" value="Sig_transdc_resp-reg_PrpR_N"/>
</dbReference>
<dbReference type="Gene3D" id="1.10.8.60">
    <property type="match status" value="1"/>
</dbReference>
<dbReference type="PRINTS" id="PR01590">
    <property type="entry name" value="HTHFIS"/>
</dbReference>
<evidence type="ECO:0000256" key="2">
    <source>
        <dbReference type="ARBA" id="ARBA00022840"/>
    </source>
</evidence>
<dbReference type="InterPro" id="IPR002078">
    <property type="entry name" value="Sigma_54_int"/>
</dbReference>
<dbReference type="PANTHER" id="PTHR32071">
    <property type="entry name" value="TRANSCRIPTIONAL REGULATORY PROTEIN"/>
    <property type="match status" value="1"/>
</dbReference>
<protein>
    <submittedName>
        <fullName evidence="4">PrpR N-terminal domain-containing protein</fullName>
    </submittedName>
</protein>
<proteinExistence type="predicted"/>
<dbReference type="Gene3D" id="3.40.50.300">
    <property type="entry name" value="P-loop containing nucleotide triphosphate hydrolases"/>
    <property type="match status" value="1"/>
</dbReference>
<evidence type="ECO:0000313" key="4">
    <source>
        <dbReference type="EMBL" id="HIV25172.1"/>
    </source>
</evidence>
<evidence type="ECO:0000313" key="5">
    <source>
        <dbReference type="Proteomes" id="UP000824169"/>
    </source>
</evidence>
<name>A0A9D1P340_9FIRM</name>
<dbReference type="Gene3D" id="1.10.10.60">
    <property type="entry name" value="Homeodomain-like"/>
    <property type="match status" value="1"/>
</dbReference>
<dbReference type="Gene3D" id="3.40.50.2300">
    <property type="match status" value="1"/>
</dbReference>
<evidence type="ECO:0000259" key="3">
    <source>
        <dbReference type="PROSITE" id="PS50045"/>
    </source>
</evidence>
<reference evidence="4" key="2">
    <citation type="journal article" date="2021" name="PeerJ">
        <title>Extensive microbial diversity within the chicken gut microbiome revealed by metagenomics and culture.</title>
        <authorList>
            <person name="Gilroy R."/>
            <person name="Ravi A."/>
            <person name="Getino M."/>
            <person name="Pursley I."/>
            <person name="Horton D.L."/>
            <person name="Alikhan N.F."/>
            <person name="Baker D."/>
            <person name="Gharbi K."/>
            <person name="Hall N."/>
            <person name="Watson M."/>
            <person name="Adriaenssens E.M."/>
            <person name="Foster-Nyarko E."/>
            <person name="Jarju S."/>
            <person name="Secka A."/>
            <person name="Antonio M."/>
            <person name="Oren A."/>
            <person name="Chaudhuri R.R."/>
            <person name="La Ragione R."/>
            <person name="Hildebrand F."/>
            <person name="Pallen M.J."/>
        </authorList>
    </citation>
    <scope>NUCLEOTIDE SEQUENCE</scope>
    <source>
        <strain evidence="4">CHK188-20938</strain>
    </source>
</reference>
<dbReference type="GO" id="GO:0005524">
    <property type="term" value="F:ATP binding"/>
    <property type="evidence" value="ECO:0007669"/>
    <property type="project" value="UniProtKB-KW"/>
</dbReference>
<keyword evidence="2" id="KW-0067">ATP-binding</keyword>
<dbReference type="Gene3D" id="3.40.50.10660">
    <property type="entry name" value="PrpR receptor domain-like"/>
    <property type="match status" value="1"/>
</dbReference>
<sequence>MAKQLASVVKEFPDIELTIHVGDREEGIRLAQENYHSNYDMILSRGGTATLLHSTVSLPIIEIETSAYDILSILKLAYLPSQKTAILGYPNITKKFKAVCSLLDYDIALYEIDSEENLNKIFADIVEKKFETIIGDVAGYTAAHRFGIRSYLITSSDESIRQAFKSLSTFYQMNQQLTNDNQFFKTLLQSKMTNTIVLALDGRLIYTNNTDNNTQSLLQILREKLHVMDFSENMRLHFQTQNTIYKVYTRTVTDKENTYIAFDYTVSRVIKNSQSGINYYNADEIEKIYAGSIYGRLGISASYLDQLHQLSKLENPVFLTGEYGLGKSYFAMLLYLKSPYTSSTYVHINSDLIDDKSWSFLIENHRSPLCGTDSTICFSDVDSLSENRQTELLSYILASQVFKHNRVIFSFSESPDHEITEIAMHYKNKLHCDAMSLTPLRDNPEAIKNMATLYLNWLNIHGDKAIHSFAPAALDLLSAYSWPQNFFQFQKVLNSSYSNAPGDIISESTVQIALTDEKKIVTISSGTNESAHAAIDLTESLEEITQKIVKQVLENCGGNHTQTARSLKISRATLWRMLKESS</sequence>
<organism evidence="4 5">
    <name type="scientific">Candidatus Scatomonas pullistercoris</name>
    <dbReference type="NCBI Taxonomy" id="2840920"/>
    <lineage>
        <taxon>Bacteria</taxon>
        <taxon>Bacillati</taxon>
        <taxon>Bacillota</taxon>
        <taxon>Clostridia</taxon>
        <taxon>Lachnospirales</taxon>
        <taxon>Lachnospiraceae</taxon>
        <taxon>Lachnospiraceae incertae sedis</taxon>
        <taxon>Candidatus Scatomonas</taxon>
    </lineage>
</organism>
<dbReference type="InterPro" id="IPR002197">
    <property type="entry name" value="HTH_Fis"/>
</dbReference>
<dbReference type="GO" id="GO:0006355">
    <property type="term" value="P:regulation of DNA-templated transcription"/>
    <property type="evidence" value="ECO:0007669"/>
    <property type="project" value="InterPro"/>
</dbReference>
<keyword evidence="1" id="KW-0547">Nucleotide-binding</keyword>
<dbReference type="SUPFAM" id="SSF159800">
    <property type="entry name" value="PrpR receptor domain-like"/>
    <property type="match status" value="1"/>
</dbReference>
<dbReference type="Pfam" id="PF06506">
    <property type="entry name" value="PrpR_N"/>
    <property type="match status" value="1"/>
</dbReference>
<dbReference type="SUPFAM" id="SSF52540">
    <property type="entry name" value="P-loop containing nucleoside triphosphate hydrolases"/>
    <property type="match status" value="1"/>
</dbReference>
<dbReference type="Proteomes" id="UP000824169">
    <property type="component" value="Unassembled WGS sequence"/>
</dbReference>
<dbReference type="Pfam" id="PF02954">
    <property type="entry name" value="HTH_8"/>
    <property type="match status" value="1"/>
</dbReference>
<dbReference type="EMBL" id="DVOO01000013">
    <property type="protein sequence ID" value="HIV25172.1"/>
    <property type="molecule type" value="Genomic_DNA"/>
</dbReference>
<gene>
    <name evidence="4" type="ORF">IAB71_05200</name>
</gene>
<dbReference type="InterPro" id="IPR027417">
    <property type="entry name" value="P-loop_NTPase"/>
</dbReference>
<dbReference type="PANTHER" id="PTHR32071:SF57">
    <property type="entry name" value="C4-DICARBOXYLATE TRANSPORT TRANSCRIPTIONAL REGULATORY PROTEIN DCTD"/>
    <property type="match status" value="1"/>
</dbReference>
<evidence type="ECO:0000256" key="1">
    <source>
        <dbReference type="ARBA" id="ARBA00022741"/>
    </source>
</evidence>
<accession>A0A9D1P340</accession>
<reference evidence="4" key="1">
    <citation type="submission" date="2020-10" db="EMBL/GenBank/DDBJ databases">
        <authorList>
            <person name="Gilroy R."/>
        </authorList>
    </citation>
    <scope>NUCLEOTIDE SEQUENCE</scope>
    <source>
        <strain evidence="4">CHK188-20938</strain>
    </source>
</reference>
<dbReference type="PROSITE" id="PS50045">
    <property type="entry name" value="SIGMA54_INTERACT_4"/>
    <property type="match status" value="1"/>
</dbReference>